<reference evidence="1 2" key="1">
    <citation type="journal article" date="2020" name="Nature">
        <title>Six reference-quality genomes reveal evolution of bat adaptations.</title>
        <authorList>
            <person name="Jebb D."/>
            <person name="Huang Z."/>
            <person name="Pippel M."/>
            <person name="Hughes G.M."/>
            <person name="Lavrichenko K."/>
            <person name="Devanna P."/>
            <person name="Winkler S."/>
            <person name="Jermiin L.S."/>
            <person name="Skirmuntt E.C."/>
            <person name="Katzourakis A."/>
            <person name="Burkitt-Gray L."/>
            <person name="Ray D.A."/>
            <person name="Sullivan K.A.M."/>
            <person name="Roscito J.G."/>
            <person name="Kirilenko B.M."/>
            <person name="Davalos L.M."/>
            <person name="Corthals A.P."/>
            <person name="Power M.L."/>
            <person name="Jones G."/>
            <person name="Ransome R.D."/>
            <person name="Dechmann D.K.N."/>
            <person name="Locatelli A.G."/>
            <person name="Puechmaille S.J."/>
            <person name="Fedrigo O."/>
            <person name="Jarvis E.D."/>
            <person name="Hiller M."/>
            <person name="Vernes S.C."/>
            <person name="Myers E.W."/>
            <person name="Teeling E.C."/>
        </authorList>
    </citation>
    <scope>NUCLEOTIDE SEQUENCE [LARGE SCALE GENOMIC DNA]</scope>
    <source>
        <strain evidence="1">Bat1K_MPI-CBG_1</strain>
    </source>
</reference>
<organism evidence="1 2">
    <name type="scientific">Phyllostomus discolor</name>
    <name type="common">pale spear-nosed bat</name>
    <dbReference type="NCBI Taxonomy" id="89673"/>
    <lineage>
        <taxon>Eukaryota</taxon>
        <taxon>Metazoa</taxon>
        <taxon>Chordata</taxon>
        <taxon>Craniata</taxon>
        <taxon>Vertebrata</taxon>
        <taxon>Euteleostomi</taxon>
        <taxon>Mammalia</taxon>
        <taxon>Eutheria</taxon>
        <taxon>Laurasiatheria</taxon>
        <taxon>Chiroptera</taxon>
        <taxon>Yangochiroptera</taxon>
        <taxon>Phyllostomidae</taxon>
        <taxon>Phyllostominae</taxon>
        <taxon>Phyllostomus</taxon>
    </lineage>
</organism>
<comment type="caution">
    <text evidence="1">The sequence shown here is derived from an EMBL/GenBank/DDBJ whole genome shotgun (WGS) entry which is preliminary data.</text>
</comment>
<sequence length="164" mass="17924">MGALIEPWRPTVTSRRNLRRSVGLCHTPWLPCSGIVGILLSLSAVWKEHLEQTDLLGAAHPRVLWAPSFPLLHQPGAWGRGVCSSLFGFLLGPFTPLCHRCLAHRGQCESRVSGAAHTLPMRDGRNTGGWGLQVCSTQGREGSASWTNQLLELQAEVSQVEQLV</sequence>
<gene>
    <name evidence="1" type="ORF">HJG60_008852</name>
</gene>
<evidence type="ECO:0000313" key="2">
    <source>
        <dbReference type="Proteomes" id="UP000664940"/>
    </source>
</evidence>
<dbReference type="EMBL" id="JABVXQ010000013">
    <property type="protein sequence ID" value="KAF6081846.1"/>
    <property type="molecule type" value="Genomic_DNA"/>
</dbReference>
<protein>
    <submittedName>
        <fullName evidence="1">Uncharacterized protein</fullName>
    </submittedName>
</protein>
<accession>A0A834DI76</accession>
<evidence type="ECO:0000313" key="1">
    <source>
        <dbReference type="EMBL" id="KAF6081846.1"/>
    </source>
</evidence>
<dbReference type="Proteomes" id="UP000664940">
    <property type="component" value="Unassembled WGS sequence"/>
</dbReference>
<dbReference type="AlphaFoldDB" id="A0A834DI76"/>
<name>A0A834DI76_9CHIR</name>
<proteinExistence type="predicted"/>